<name>A0ABQ0P0A4_9PROT</name>
<dbReference type="EMBL" id="BAQD01000043">
    <property type="protein sequence ID" value="GBQ07881.1"/>
    <property type="molecule type" value="Genomic_DNA"/>
</dbReference>
<gene>
    <name evidence="2" type="ORF">AA15669_1576</name>
</gene>
<accession>A0ABQ0P0A4</accession>
<feature type="region of interest" description="Disordered" evidence="1">
    <location>
        <begin position="44"/>
        <end position="74"/>
    </location>
</feature>
<protein>
    <submittedName>
        <fullName evidence="2">Uncharacterized protein</fullName>
    </submittedName>
</protein>
<organism evidence="2 3">
    <name type="scientific">Saccharibacter floricola DSM 15669</name>
    <dbReference type="NCBI Taxonomy" id="1123227"/>
    <lineage>
        <taxon>Bacteria</taxon>
        <taxon>Pseudomonadati</taxon>
        <taxon>Pseudomonadota</taxon>
        <taxon>Alphaproteobacteria</taxon>
        <taxon>Acetobacterales</taxon>
        <taxon>Acetobacteraceae</taxon>
        <taxon>Saccharibacter</taxon>
    </lineage>
</organism>
<evidence type="ECO:0000313" key="2">
    <source>
        <dbReference type="EMBL" id="GBQ07881.1"/>
    </source>
</evidence>
<comment type="caution">
    <text evidence="2">The sequence shown here is derived from an EMBL/GenBank/DDBJ whole genome shotgun (WGS) entry which is preliminary data.</text>
</comment>
<reference evidence="2" key="1">
    <citation type="submission" date="2013-04" db="EMBL/GenBank/DDBJ databases">
        <title>The genome sequencing project of 58 acetic acid bacteria.</title>
        <authorList>
            <person name="Okamoto-Kainuma A."/>
            <person name="Ishikawa M."/>
            <person name="Umino S."/>
            <person name="Koizumi Y."/>
            <person name="Shiwa Y."/>
            <person name="Yoshikawa H."/>
            <person name="Matsutani M."/>
            <person name="Matsushita K."/>
        </authorList>
    </citation>
    <scope>NUCLEOTIDE SEQUENCE</scope>
    <source>
        <strain evidence="2">DSM 15669</strain>
    </source>
</reference>
<dbReference type="Proteomes" id="UP001062901">
    <property type="component" value="Unassembled WGS sequence"/>
</dbReference>
<evidence type="ECO:0000313" key="3">
    <source>
        <dbReference type="Proteomes" id="UP001062901"/>
    </source>
</evidence>
<keyword evidence="3" id="KW-1185">Reference proteome</keyword>
<evidence type="ECO:0000256" key="1">
    <source>
        <dbReference type="SAM" id="MobiDB-lite"/>
    </source>
</evidence>
<proteinExistence type="predicted"/>
<sequence>MTNVGHVFDQFGGKDLRLALAETGAGNHPQIIRAFNAIGKALGAAQTPDKGKPASELKGNSFEDIARRRYGSNS</sequence>